<protein>
    <submittedName>
        <fullName evidence="2">Uncharacterized protein</fullName>
    </submittedName>
</protein>
<keyword evidence="3" id="KW-1185">Reference proteome</keyword>
<accession>A0A1I7CK84</accession>
<dbReference type="EMBL" id="FPBA01000023">
    <property type="protein sequence ID" value="SFT99841.1"/>
    <property type="molecule type" value="Genomic_DNA"/>
</dbReference>
<dbReference type="AlphaFoldDB" id="A0A1I7CK84"/>
<dbReference type="STRING" id="1296565.SAMN05660657_04569"/>
<dbReference type="Proteomes" id="UP000199546">
    <property type="component" value="Unassembled WGS sequence"/>
</dbReference>
<evidence type="ECO:0000313" key="3">
    <source>
        <dbReference type="Proteomes" id="UP000199546"/>
    </source>
</evidence>
<feature type="region of interest" description="Disordered" evidence="1">
    <location>
        <begin position="37"/>
        <end position="57"/>
    </location>
</feature>
<sequence>MDGRVGEVRPRPGVTAAAMRPLLAVGVGVLTGGFAAWPTTTTSSAEPTPWSPARSRRAGSVCRSLCTARGRR</sequence>
<organism evidence="2 3">
    <name type="scientific">Geodermatophilus amargosae</name>
    <dbReference type="NCBI Taxonomy" id="1296565"/>
    <lineage>
        <taxon>Bacteria</taxon>
        <taxon>Bacillati</taxon>
        <taxon>Actinomycetota</taxon>
        <taxon>Actinomycetes</taxon>
        <taxon>Geodermatophilales</taxon>
        <taxon>Geodermatophilaceae</taxon>
        <taxon>Geodermatophilus</taxon>
    </lineage>
</organism>
<proteinExistence type="predicted"/>
<feature type="compositionally biased region" description="Low complexity" evidence="1">
    <location>
        <begin position="37"/>
        <end position="53"/>
    </location>
</feature>
<evidence type="ECO:0000313" key="2">
    <source>
        <dbReference type="EMBL" id="SFT99841.1"/>
    </source>
</evidence>
<evidence type="ECO:0000256" key="1">
    <source>
        <dbReference type="SAM" id="MobiDB-lite"/>
    </source>
</evidence>
<reference evidence="3" key="1">
    <citation type="submission" date="2016-10" db="EMBL/GenBank/DDBJ databases">
        <authorList>
            <person name="Varghese N."/>
            <person name="Submissions S."/>
        </authorList>
    </citation>
    <scope>NUCLEOTIDE SEQUENCE [LARGE SCALE GENOMIC DNA]</scope>
    <source>
        <strain evidence="3">DSM 46136</strain>
    </source>
</reference>
<name>A0A1I7CK84_9ACTN</name>
<gene>
    <name evidence="2" type="ORF">SAMN05660657_04569</name>
</gene>